<dbReference type="Proteomes" id="UP001055811">
    <property type="component" value="Linkage Group LG04"/>
</dbReference>
<sequence length="315" mass="36767">MELTVTNLRSCVADFRSWYARWLLNYSAETWNCILINLGYRGLTWYLQKQFENLFTNYYLVGGDVDVLFVSNPRITNCWSLFSKDWSKVVDSVFCIKCWDLLHPPDFANLVPYCIRPTSWDFLHFPDFGNGIVKLGNKERNLRIGISLLLIGWNLPAHVRVQDFAYTCFNSPWIWIYHIFEDFDTLSFFAFVAFYFKRRMWTVLPLVDFGWAISYFNPPGWAILSWKAFWRDVGLYFFTSHWAPSWRGLFLGCNVFFSMSVLFCSVETDGVELSDNEEAEDIDADADDSEVIEDDDDDELPEWSLESATIDGSSG</sequence>
<keyword evidence="2" id="KW-1185">Reference proteome</keyword>
<name>A0ACB9DYU4_CICIN</name>
<evidence type="ECO:0000313" key="1">
    <source>
        <dbReference type="EMBL" id="KAI3751603.1"/>
    </source>
</evidence>
<evidence type="ECO:0000313" key="2">
    <source>
        <dbReference type="Proteomes" id="UP001055811"/>
    </source>
</evidence>
<reference evidence="1 2" key="2">
    <citation type="journal article" date="2022" name="Mol. Ecol. Resour.">
        <title>The genomes of chicory, endive, great burdock and yacon provide insights into Asteraceae paleo-polyploidization history and plant inulin production.</title>
        <authorList>
            <person name="Fan W."/>
            <person name="Wang S."/>
            <person name="Wang H."/>
            <person name="Wang A."/>
            <person name="Jiang F."/>
            <person name="Liu H."/>
            <person name="Zhao H."/>
            <person name="Xu D."/>
            <person name="Zhang Y."/>
        </authorList>
    </citation>
    <scope>NUCLEOTIDE SEQUENCE [LARGE SCALE GENOMIC DNA]</scope>
    <source>
        <strain evidence="2">cv. Punajuju</strain>
        <tissue evidence="1">Leaves</tissue>
    </source>
</reference>
<dbReference type="EMBL" id="CM042012">
    <property type="protein sequence ID" value="KAI3751603.1"/>
    <property type="molecule type" value="Genomic_DNA"/>
</dbReference>
<protein>
    <submittedName>
        <fullName evidence="1">Uncharacterized protein</fullName>
    </submittedName>
</protein>
<comment type="caution">
    <text evidence="1">The sequence shown here is derived from an EMBL/GenBank/DDBJ whole genome shotgun (WGS) entry which is preliminary data.</text>
</comment>
<gene>
    <name evidence="1" type="ORF">L2E82_22693</name>
</gene>
<organism evidence="1 2">
    <name type="scientific">Cichorium intybus</name>
    <name type="common">Chicory</name>
    <dbReference type="NCBI Taxonomy" id="13427"/>
    <lineage>
        <taxon>Eukaryota</taxon>
        <taxon>Viridiplantae</taxon>
        <taxon>Streptophyta</taxon>
        <taxon>Embryophyta</taxon>
        <taxon>Tracheophyta</taxon>
        <taxon>Spermatophyta</taxon>
        <taxon>Magnoliopsida</taxon>
        <taxon>eudicotyledons</taxon>
        <taxon>Gunneridae</taxon>
        <taxon>Pentapetalae</taxon>
        <taxon>asterids</taxon>
        <taxon>campanulids</taxon>
        <taxon>Asterales</taxon>
        <taxon>Asteraceae</taxon>
        <taxon>Cichorioideae</taxon>
        <taxon>Cichorieae</taxon>
        <taxon>Cichoriinae</taxon>
        <taxon>Cichorium</taxon>
    </lineage>
</organism>
<reference evidence="2" key="1">
    <citation type="journal article" date="2022" name="Mol. Ecol. Resour.">
        <title>The genomes of chicory, endive, great burdock and yacon provide insights into Asteraceae palaeo-polyploidization history and plant inulin production.</title>
        <authorList>
            <person name="Fan W."/>
            <person name="Wang S."/>
            <person name="Wang H."/>
            <person name="Wang A."/>
            <person name="Jiang F."/>
            <person name="Liu H."/>
            <person name="Zhao H."/>
            <person name="Xu D."/>
            <person name="Zhang Y."/>
        </authorList>
    </citation>
    <scope>NUCLEOTIDE SEQUENCE [LARGE SCALE GENOMIC DNA]</scope>
    <source>
        <strain evidence="2">cv. Punajuju</strain>
    </source>
</reference>
<proteinExistence type="predicted"/>
<accession>A0ACB9DYU4</accession>